<accession>A0ACC2WWF7</accession>
<evidence type="ECO:0000313" key="1">
    <source>
        <dbReference type="EMBL" id="KAJ9114872.1"/>
    </source>
</evidence>
<dbReference type="EMBL" id="JASBWS010000007">
    <property type="protein sequence ID" value="KAJ9114872.1"/>
    <property type="molecule type" value="Genomic_DNA"/>
</dbReference>
<proteinExistence type="predicted"/>
<gene>
    <name evidence="1" type="ORF">QFC20_001243</name>
</gene>
<organism evidence="1 2">
    <name type="scientific">Naganishia adeliensis</name>
    <dbReference type="NCBI Taxonomy" id="92952"/>
    <lineage>
        <taxon>Eukaryota</taxon>
        <taxon>Fungi</taxon>
        <taxon>Dikarya</taxon>
        <taxon>Basidiomycota</taxon>
        <taxon>Agaricomycotina</taxon>
        <taxon>Tremellomycetes</taxon>
        <taxon>Filobasidiales</taxon>
        <taxon>Filobasidiaceae</taxon>
        <taxon>Naganishia</taxon>
    </lineage>
</organism>
<comment type="caution">
    <text evidence="1">The sequence shown here is derived from an EMBL/GenBank/DDBJ whole genome shotgun (WGS) entry which is preliminary data.</text>
</comment>
<dbReference type="Proteomes" id="UP001230649">
    <property type="component" value="Unassembled WGS sequence"/>
</dbReference>
<sequence>MPPASFPIHPYITSLAPPPTDPSTATPATDKVEIKYQSLIERYNLTAAVRAQDKGKAREDDTEVAETAQSRAWNADKAAREKTLHDRKAKMILEARQ</sequence>
<evidence type="ECO:0000313" key="2">
    <source>
        <dbReference type="Proteomes" id="UP001230649"/>
    </source>
</evidence>
<name>A0ACC2WWF7_9TREE</name>
<keyword evidence="2" id="KW-1185">Reference proteome</keyword>
<reference evidence="1" key="1">
    <citation type="submission" date="2023-04" db="EMBL/GenBank/DDBJ databases">
        <title>Draft Genome sequencing of Naganishia species isolated from polar environments using Oxford Nanopore Technology.</title>
        <authorList>
            <person name="Leo P."/>
            <person name="Venkateswaran K."/>
        </authorList>
    </citation>
    <scope>NUCLEOTIDE SEQUENCE</scope>
    <source>
        <strain evidence="1">MNA-CCFEE 5262</strain>
    </source>
</reference>
<protein>
    <submittedName>
        <fullName evidence="1">Uncharacterized protein</fullName>
    </submittedName>
</protein>